<gene>
    <name evidence="6" type="ORF">ISP14_10065</name>
</gene>
<proteinExistence type="predicted"/>
<evidence type="ECO:0000256" key="3">
    <source>
        <dbReference type="ARBA" id="ARBA00023159"/>
    </source>
</evidence>
<evidence type="ECO:0000256" key="4">
    <source>
        <dbReference type="ARBA" id="ARBA00023163"/>
    </source>
</evidence>
<accession>A0ABW8KJS0</accession>
<evidence type="ECO:0000256" key="2">
    <source>
        <dbReference type="ARBA" id="ARBA00023125"/>
    </source>
</evidence>
<dbReference type="InterPro" id="IPR011051">
    <property type="entry name" value="RmlC_Cupin_sf"/>
</dbReference>
<evidence type="ECO:0000313" key="6">
    <source>
        <dbReference type="EMBL" id="MFK2931138.1"/>
    </source>
</evidence>
<keyword evidence="7" id="KW-1185">Reference proteome</keyword>
<keyword evidence="4" id="KW-0804">Transcription</keyword>
<dbReference type="InterPro" id="IPR018060">
    <property type="entry name" value="HTH_AraC"/>
</dbReference>
<dbReference type="InterPro" id="IPR020449">
    <property type="entry name" value="Tscrpt_reg_AraC-type_HTH"/>
</dbReference>
<dbReference type="Pfam" id="PF02311">
    <property type="entry name" value="AraC_binding"/>
    <property type="match status" value="1"/>
</dbReference>
<dbReference type="PANTHER" id="PTHR11019:SF159">
    <property type="entry name" value="TRANSCRIPTIONAL REGULATOR-RELATED"/>
    <property type="match status" value="1"/>
</dbReference>
<dbReference type="PANTHER" id="PTHR11019">
    <property type="entry name" value="HTH-TYPE TRANSCRIPTIONAL REGULATOR NIMR"/>
    <property type="match status" value="1"/>
</dbReference>
<evidence type="ECO:0000313" key="7">
    <source>
        <dbReference type="Proteomes" id="UP001620397"/>
    </source>
</evidence>
<protein>
    <submittedName>
        <fullName evidence="6">Helix-turn-helix transcriptional regulator</fullName>
    </submittedName>
</protein>
<reference evidence="6 7" key="1">
    <citation type="submission" date="2020-10" db="EMBL/GenBank/DDBJ databases">
        <title>Phylogeny of dyella-like bacteria.</title>
        <authorList>
            <person name="Fu J."/>
        </authorList>
    </citation>
    <scope>NUCLEOTIDE SEQUENCE [LARGE SCALE GENOMIC DNA]</scope>
    <source>
        <strain evidence="6 7">DKC-1</strain>
    </source>
</reference>
<name>A0ABW8KJS0_9GAMM</name>
<dbReference type="PROSITE" id="PS01124">
    <property type="entry name" value="HTH_ARAC_FAMILY_2"/>
    <property type="match status" value="1"/>
</dbReference>
<dbReference type="InterPro" id="IPR003313">
    <property type="entry name" value="AraC-bd"/>
</dbReference>
<dbReference type="InterPro" id="IPR009057">
    <property type="entry name" value="Homeodomain-like_sf"/>
</dbReference>
<dbReference type="Gene3D" id="2.60.120.10">
    <property type="entry name" value="Jelly Rolls"/>
    <property type="match status" value="1"/>
</dbReference>
<evidence type="ECO:0000256" key="1">
    <source>
        <dbReference type="ARBA" id="ARBA00023015"/>
    </source>
</evidence>
<dbReference type="RefSeq" id="WP_404538972.1">
    <property type="nucleotide sequence ID" value="NZ_JADIKL010000004.1"/>
</dbReference>
<keyword evidence="1" id="KW-0805">Transcription regulation</keyword>
<dbReference type="Proteomes" id="UP001620397">
    <property type="component" value="Unassembled WGS sequence"/>
</dbReference>
<feature type="domain" description="HTH araC/xylS-type" evidence="5">
    <location>
        <begin position="160"/>
        <end position="257"/>
    </location>
</feature>
<dbReference type="Pfam" id="PF12833">
    <property type="entry name" value="HTH_18"/>
    <property type="match status" value="1"/>
</dbReference>
<dbReference type="SUPFAM" id="SSF51182">
    <property type="entry name" value="RmlC-like cupins"/>
    <property type="match status" value="1"/>
</dbReference>
<keyword evidence="2" id="KW-0238">DNA-binding</keyword>
<dbReference type="InterPro" id="IPR014710">
    <property type="entry name" value="RmlC-like_jellyroll"/>
</dbReference>
<dbReference type="PRINTS" id="PR00032">
    <property type="entry name" value="HTHARAC"/>
</dbReference>
<comment type="caution">
    <text evidence="6">The sequence shown here is derived from an EMBL/GenBank/DDBJ whole genome shotgun (WGS) entry which is preliminary data.</text>
</comment>
<organism evidence="6 7">
    <name type="scientific">Dyella agri</name>
    <dbReference type="NCBI Taxonomy" id="1926869"/>
    <lineage>
        <taxon>Bacteria</taxon>
        <taxon>Pseudomonadati</taxon>
        <taxon>Pseudomonadota</taxon>
        <taxon>Gammaproteobacteria</taxon>
        <taxon>Lysobacterales</taxon>
        <taxon>Rhodanobacteraceae</taxon>
        <taxon>Dyella</taxon>
    </lineage>
</organism>
<keyword evidence="3" id="KW-0010">Activator</keyword>
<evidence type="ECO:0000259" key="5">
    <source>
        <dbReference type="PROSITE" id="PS01124"/>
    </source>
</evidence>
<sequence length="275" mass="29666">MRHTRVDAYENAPRDVVATGNDYAAGYVLPAHAHQRGQLLYAATGVVSAVTDRGSWVVPPRRALWLPPGVPHEVHMSGEVSTRSVYVRREAADAAGLPAYCQVIEVSPLLHALLLEAVDLPLEYALDGRDGRVMALLLDEIRTMPALPLNTPLPDEPRLRRLCRALLAAPALEIDVDAMAHKAGMSRRHFTRLFRQQTGMSFAAWRQQACLLAALTRLGSGEPVTTVAIELGYASASAFSAAFRRTLGAPPSRYLALHGREGASGHSAAGVIEPS</sequence>
<dbReference type="EMBL" id="JADIKL010000004">
    <property type="protein sequence ID" value="MFK2931138.1"/>
    <property type="molecule type" value="Genomic_DNA"/>
</dbReference>
<dbReference type="SUPFAM" id="SSF46689">
    <property type="entry name" value="Homeodomain-like"/>
    <property type="match status" value="1"/>
</dbReference>
<dbReference type="SMART" id="SM00342">
    <property type="entry name" value="HTH_ARAC"/>
    <property type="match status" value="1"/>
</dbReference>
<dbReference type="CDD" id="cd06124">
    <property type="entry name" value="cupin_NimR-like_N"/>
    <property type="match status" value="1"/>
</dbReference>
<dbReference type="Gene3D" id="1.10.10.60">
    <property type="entry name" value="Homeodomain-like"/>
    <property type="match status" value="2"/>
</dbReference>